<sequence length="232" mass="25548">MATNFLVHEKICFDKLKYEDAERRFYEQMKGGPVAGVSRQSSGPSGDHSELIVRIAGLEGENQNLAPRGAVQEPQQAISKLEARSSPGPRATAPQTQPRPPAKKAATAAEEDEDIDSPGSEDEEQDQEAAQLREERLRQSAEKKAKKPGLVAESSLLLDVKPWDDETDVAQREACVCSVQLHRLVWGAAMLLPVGYGIRKLQIQCVPEDRKEEIAKFEEHVQSVHTAASNTI</sequence>
<dbReference type="SMART" id="SM00888">
    <property type="entry name" value="EF1_GNE"/>
    <property type="match status" value="1"/>
</dbReference>
<feature type="region of interest" description="Disordered" evidence="4">
    <location>
        <begin position="81"/>
        <end position="148"/>
    </location>
</feature>
<dbReference type="PANTHER" id="PTHR11595:SF26">
    <property type="entry name" value="ELONGATION FACTOR 1-DELTA"/>
    <property type="match status" value="1"/>
</dbReference>
<dbReference type="STRING" id="37293.ENSANAP00000010980"/>
<protein>
    <recommendedName>
        <fullName evidence="5">Translation elongation factor EF1B beta/delta subunit guanine nucleotide exchange domain-containing protein</fullName>
    </recommendedName>
</protein>
<dbReference type="GeneTree" id="ENSGT00950000183014"/>
<proteinExistence type="inferred from homology"/>
<evidence type="ECO:0000259" key="5">
    <source>
        <dbReference type="SMART" id="SM00888"/>
    </source>
</evidence>
<dbReference type="CDD" id="cd00292">
    <property type="entry name" value="EF1B"/>
    <property type="match status" value="1"/>
</dbReference>
<dbReference type="SUPFAM" id="SSF54984">
    <property type="entry name" value="eEF-1beta-like"/>
    <property type="match status" value="1"/>
</dbReference>
<feature type="domain" description="Translation elongation factor EF1B beta/delta subunit guanine nucleotide exchange" evidence="5">
    <location>
        <begin position="153"/>
        <end position="232"/>
    </location>
</feature>
<dbReference type="InterPro" id="IPR014038">
    <property type="entry name" value="EF1B_bsu/dsu_GNE"/>
</dbReference>
<dbReference type="AlphaFoldDB" id="A0A2K5CQK6"/>
<organism evidence="6 7">
    <name type="scientific">Aotus nancymaae</name>
    <name type="common">Ma's night monkey</name>
    <dbReference type="NCBI Taxonomy" id="37293"/>
    <lineage>
        <taxon>Eukaryota</taxon>
        <taxon>Metazoa</taxon>
        <taxon>Chordata</taxon>
        <taxon>Craniata</taxon>
        <taxon>Vertebrata</taxon>
        <taxon>Euteleostomi</taxon>
        <taxon>Mammalia</taxon>
        <taxon>Eutheria</taxon>
        <taxon>Euarchontoglires</taxon>
        <taxon>Primates</taxon>
        <taxon>Haplorrhini</taxon>
        <taxon>Platyrrhini</taxon>
        <taxon>Aotidae</taxon>
        <taxon>Aotus</taxon>
    </lineage>
</organism>
<reference evidence="6" key="1">
    <citation type="submission" date="2025-08" db="UniProtKB">
        <authorList>
            <consortium name="Ensembl"/>
        </authorList>
    </citation>
    <scope>IDENTIFICATION</scope>
</reference>
<dbReference type="PANTHER" id="PTHR11595">
    <property type="entry name" value="EF-HAND AND COILED-COIL DOMAIN-CONTAINING FAMILY MEMBER"/>
    <property type="match status" value="1"/>
</dbReference>
<evidence type="ECO:0000256" key="2">
    <source>
        <dbReference type="ARBA" id="ARBA00022768"/>
    </source>
</evidence>
<dbReference type="GO" id="GO:0005853">
    <property type="term" value="C:eukaryotic translation elongation factor 1 complex"/>
    <property type="evidence" value="ECO:0007669"/>
    <property type="project" value="InterPro"/>
</dbReference>
<dbReference type="FunFam" id="3.30.70.60:FF:000001">
    <property type="entry name" value="Elongation factor 1-beta 1 like"/>
    <property type="match status" value="1"/>
</dbReference>
<dbReference type="InterPro" id="IPR014717">
    <property type="entry name" value="Transl_elong_EF1B/ribsomal_bS6"/>
</dbReference>
<evidence type="ECO:0000256" key="4">
    <source>
        <dbReference type="SAM" id="MobiDB-lite"/>
    </source>
</evidence>
<dbReference type="InterPro" id="IPR036219">
    <property type="entry name" value="eEF-1beta-like_sf"/>
</dbReference>
<keyword evidence="2" id="KW-0251">Elongation factor</keyword>
<feature type="compositionally biased region" description="Acidic residues" evidence="4">
    <location>
        <begin position="109"/>
        <end position="127"/>
    </location>
</feature>
<dbReference type="GO" id="GO:0005829">
    <property type="term" value="C:cytosol"/>
    <property type="evidence" value="ECO:0007669"/>
    <property type="project" value="TreeGrafter"/>
</dbReference>
<dbReference type="GO" id="GO:0003746">
    <property type="term" value="F:translation elongation factor activity"/>
    <property type="evidence" value="ECO:0007669"/>
    <property type="project" value="UniProtKB-KW"/>
</dbReference>
<dbReference type="GO" id="GO:0005085">
    <property type="term" value="F:guanyl-nucleotide exchange factor activity"/>
    <property type="evidence" value="ECO:0007669"/>
    <property type="project" value="TreeGrafter"/>
</dbReference>
<evidence type="ECO:0000313" key="7">
    <source>
        <dbReference type="Proteomes" id="UP000233020"/>
    </source>
</evidence>
<name>A0A2K5CQK6_AOTNA</name>
<reference evidence="6" key="2">
    <citation type="submission" date="2025-09" db="UniProtKB">
        <authorList>
            <consortium name="Ensembl"/>
        </authorList>
    </citation>
    <scope>IDENTIFICATION</scope>
</reference>
<comment type="similarity">
    <text evidence="1">Belongs to the EF-1-beta/EF-1-delta family.</text>
</comment>
<dbReference type="Pfam" id="PF10587">
    <property type="entry name" value="EF-1_beta_acid"/>
    <property type="match status" value="1"/>
</dbReference>
<keyword evidence="3" id="KW-0648">Protein biosynthesis</keyword>
<evidence type="ECO:0000256" key="3">
    <source>
        <dbReference type="ARBA" id="ARBA00022917"/>
    </source>
</evidence>
<feature type="compositionally biased region" description="Basic and acidic residues" evidence="4">
    <location>
        <begin position="131"/>
        <end position="143"/>
    </location>
</feature>
<dbReference type="Ensembl" id="ENSANAT00000028786.1">
    <property type="protein sequence ID" value="ENSANAP00000010980.1"/>
    <property type="gene ID" value="ENSANAG00000023464.1"/>
</dbReference>
<evidence type="ECO:0000256" key="1">
    <source>
        <dbReference type="ARBA" id="ARBA00007411"/>
    </source>
</evidence>
<dbReference type="Pfam" id="PF00736">
    <property type="entry name" value="EF1_GNE"/>
    <property type="match status" value="1"/>
</dbReference>
<accession>A0A2K5CQK6</accession>
<dbReference type="InterPro" id="IPR018940">
    <property type="entry name" value="EF-1_beta_acid_region_euk"/>
</dbReference>
<dbReference type="Gene3D" id="3.30.70.60">
    <property type="match status" value="1"/>
</dbReference>
<keyword evidence="7" id="KW-1185">Reference proteome</keyword>
<evidence type="ECO:0000313" key="6">
    <source>
        <dbReference type="Ensembl" id="ENSANAP00000010980.1"/>
    </source>
</evidence>
<dbReference type="InterPro" id="IPR049720">
    <property type="entry name" value="EF1B_bsu/dsu"/>
</dbReference>
<dbReference type="Proteomes" id="UP000233020">
    <property type="component" value="Unplaced"/>
</dbReference>